<dbReference type="GO" id="GO:0005643">
    <property type="term" value="C:nuclear pore"/>
    <property type="evidence" value="ECO:0007669"/>
    <property type="project" value="UniProtKB-SubCell"/>
</dbReference>
<keyword evidence="11" id="KW-0479">Metal-binding</keyword>
<feature type="region of interest" description="Disordered" evidence="12">
    <location>
        <begin position="1"/>
        <end position="26"/>
    </location>
</feature>
<keyword evidence="5" id="KW-0813">Transport</keyword>
<evidence type="ECO:0000256" key="12">
    <source>
        <dbReference type="SAM" id="MobiDB-lite"/>
    </source>
</evidence>
<dbReference type="Gene3D" id="3.30.160.60">
    <property type="entry name" value="Classic Zinc Finger"/>
    <property type="match status" value="1"/>
</dbReference>
<keyword evidence="11" id="KW-0862">Zinc</keyword>
<dbReference type="Proteomes" id="UP001159428">
    <property type="component" value="Unassembled WGS sequence"/>
</dbReference>
<dbReference type="PANTHER" id="PTHR28450:SF1">
    <property type="entry name" value="FANCONI ANEMIA GROUP B PROTEIN"/>
    <property type="match status" value="1"/>
</dbReference>
<dbReference type="PANTHER" id="PTHR28450">
    <property type="entry name" value="FANCONI ANEMIA GROUP B PROTEIN"/>
    <property type="match status" value="1"/>
</dbReference>
<evidence type="ECO:0000256" key="4">
    <source>
        <dbReference type="ARBA" id="ARBA00013472"/>
    </source>
</evidence>
<dbReference type="SUPFAM" id="SSF57845">
    <property type="entry name" value="B-box zinc-binding domain"/>
    <property type="match status" value="1"/>
</dbReference>
<dbReference type="GO" id="GO:0008270">
    <property type="term" value="F:zinc ion binding"/>
    <property type="evidence" value="ECO:0007669"/>
    <property type="project" value="UniProtKB-KW"/>
</dbReference>
<proteinExistence type="inferred from homology"/>
<comment type="subcellular location">
    <subcellularLocation>
        <location evidence="2">Nucleus membrane</location>
        <topology evidence="2">Peripheral membrane protein</topology>
        <orientation evidence="2">Nucleoplasmic side</orientation>
    </subcellularLocation>
    <subcellularLocation>
        <location evidence="1">Nucleus</location>
        <location evidence="1">Nuclear pore complex</location>
    </subcellularLocation>
</comment>
<sequence>MAKGRRCREDRPSMSESSQNFTFGAAFGSGEPVGSTTGIFGSTSGTSLFAQNPTTQTFASGLSFGSTSSLSGGFGSTPTPGPFGQESTTQAFGSGLSFGSTSSLFGGFGSKPTPGPFGQESTIQGKSSNSGTDVKFFVVKGTDSMVKNGITTNISVRHHCITLMSTYNRKSLEELRIEDYYNTGRACIPAEAEENSSEEPSEFEKALEKQKKYICPEHDEVLKVYCHTDNCLICLVCQAYGEHTDHKCELVVNMAIGAREELFSETKKLEDHFELIKKSRRKLKDKKDSILQTQLYLRDRVAKHMALLRTCLDSGERALKSEIDDKTNEKIAPMDAQDRVMANVEEKCHLANSLIEKCKKNDSALVEEKPNIFKLIEEVSSSIQKCELESAETDSLTCYFEYKLFDMLKTQIGGVRVLKPGKKEGSIYGFNEHEMLEEGKTKDAEVQTDADDHQERTDHAHSEISPQGLDLAVDFGAVGSKTSLLMDPDLPISTDSQSSSDVITGLLDEILEKVDRLAGHNDENCIEVQIFGFSKSSRSFTRTAKKLLPLGILGCKLELVSANCLMNSTTGMYQPFILLRQVRMKHSSTQKLHILLLEDYDSVILQGSCEISHVSPIQNIEFYFCDGPTVCWNFEGVMYFACYDAVLEKFTTDSVTVDNSMDERSGVEFNIFWCGLLRGQVVSMGIKSEMTDDASTLERWTCVNHTHKDVQEVSLVPNLYVPIATCCHVREPLNVGEFGDNSAYDDVNVYLATNRGQLLNFVNGRLKSYWQLPFKDPCRMWILELTLAEVMVIVASKSNRVALIDCRKKQVLREWEEAAFVLTDDYLENGNEQVLLLPPNLTISNTGEFSKFYLLDVTQGMVAIESNQNSPSAQSQTVTDSLQKTASALRTTLQARGSSLREAKMELNEKLKMVEHCCKVLKDITCPSGAGKNEKRKKASGLQCLLEGDLGEVKADRSDPLSSEPESALNVKEIWQRILYDQWIIGVDVENIGARAVCDLTIGLVSSQTMDTSYSSKTVYCSDHRCHHQQPKKEENSDSVQSPISKKKKVEHSQPLTDLQQLSPGNQTRLTAVCSLPRFTLSDRCPMSVVMTWRSYHGNGSIEQHSMHCGHVTLCAAQVMDGSLQVSRNLDSKSFHQDIAALRSVSIETELLLQGSISRPHHMIALLKSSIKEVPVVQREPGDHKDIFGQLISVLRENGPLCGTGILLKDELQRGKVTLITRNKNQVFLLLHRLRQILPDDVRILADPELDFTHVKNSLSAINQEITNLEQNLRNMLQNPNKSHPGPLASNERGLRGSDDSDSIAVLRESFERKRVREMTRNEGLGEMCDFEKFWDDVVNDQLRVDQAVAEV</sequence>
<feature type="region of interest" description="Disordered" evidence="12">
    <location>
        <begin position="1276"/>
        <end position="1300"/>
    </location>
</feature>
<keyword evidence="15" id="KW-1185">Reference proteome</keyword>
<dbReference type="GO" id="GO:0043240">
    <property type="term" value="C:Fanconi anaemia nuclear complex"/>
    <property type="evidence" value="ECO:0007669"/>
    <property type="project" value="InterPro"/>
</dbReference>
<dbReference type="GO" id="GO:0036297">
    <property type="term" value="P:interstrand cross-link repair"/>
    <property type="evidence" value="ECO:0007669"/>
    <property type="project" value="InterPro"/>
</dbReference>
<organism evidence="14 15">
    <name type="scientific">Pocillopora meandrina</name>
    <dbReference type="NCBI Taxonomy" id="46732"/>
    <lineage>
        <taxon>Eukaryota</taxon>
        <taxon>Metazoa</taxon>
        <taxon>Cnidaria</taxon>
        <taxon>Anthozoa</taxon>
        <taxon>Hexacorallia</taxon>
        <taxon>Scleractinia</taxon>
        <taxon>Astrocoeniina</taxon>
        <taxon>Pocilloporidae</taxon>
        <taxon>Pocillopora</taxon>
    </lineage>
</organism>
<protein>
    <recommendedName>
        <fullName evidence="4">Nuclear pore complex protein Nup98-Nup96</fullName>
    </recommendedName>
</protein>
<dbReference type="Gene3D" id="1.10.10.2360">
    <property type="match status" value="1"/>
</dbReference>
<feature type="compositionally biased region" description="Low complexity" evidence="12">
    <location>
        <begin position="69"/>
        <end position="84"/>
    </location>
</feature>
<feature type="region of interest" description="Disordered" evidence="12">
    <location>
        <begin position="1025"/>
        <end position="1062"/>
    </location>
</feature>
<dbReference type="FunFam" id="1.10.10.2360:FF:000001">
    <property type="entry name" value="Nuclear pore complex protein Nup98-Nup96"/>
    <property type="match status" value="1"/>
</dbReference>
<dbReference type="PROSITE" id="PS50119">
    <property type="entry name" value="ZF_BBOX"/>
    <property type="match status" value="1"/>
</dbReference>
<dbReference type="SMART" id="SM00336">
    <property type="entry name" value="BBOX"/>
    <property type="match status" value="1"/>
</dbReference>
<evidence type="ECO:0000256" key="3">
    <source>
        <dbReference type="ARBA" id="ARBA00008926"/>
    </source>
</evidence>
<evidence type="ECO:0000313" key="15">
    <source>
        <dbReference type="Proteomes" id="UP001159428"/>
    </source>
</evidence>
<evidence type="ECO:0000256" key="6">
    <source>
        <dbReference type="ARBA" id="ARBA00022816"/>
    </source>
</evidence>
<dbReference type="GO" id="GO:0051028">
    <property type="term" value="P:mRNA transport"/>
    <property type="evidence" value="ECO:0007669"/>
    <property type="project" value="UniProtKB-KW"/>
</dbReference>
<dbReference type="GO" id="GO:1990414">
    <property type="term" value="P:replication-born double-strand break repair via sister chromatid exchange"/>
    <property type="evidence" value="ECO:0007669"/>
    <property type="project" value="TreeGrafter"/>
</dbReference>
<keyword evidence="7" id="KW-0653">Protein transport</keyword>
<dbReference type="GO" id="GO:0015031">
    <property type="term" value="P:protein transport"/>
    <property type="evidence" value="ECO:0007669"/>
    <property type="project" value="UniProtKB-KW"/>
</dbReference>
<dbReference type="GO" id="GO:1905168">
    <property type="term" value="P:positive regulation of double-strand break repair via homologous recombination"/>
    <property type="evidence" value="ECO:0007669"/>
    <property type="project" value="TreeGrafter"/>
</dbReference>
<dbReference type="Pfam" id="PF00643">
    <property type="entry name" value="zf-B_box"/>
    <property type="match status" value="1"/>
</dbReference>
<dbReference type="GO" id="GO:2000042">
    <property type="term" value="P:negative regulation of double-strand break repair via homologous recombination"/>
    <property type="evidence" value="ECO:0007669"/>
    <property type="project" value="TreeGrafter"/>
</dbReference>
<comment type="caution">
    <text evidence="14">The sequence shown here is derived from an EMBL/GenBank/DDBJ whole genome shotgun (WGS) entry which is preliminary data.</text>
</comment>
<dbReference type="GO" id="GO:0031965">
    <property type="term" value="C:nuclear membrane"/>
    <property type="evidence" value="ECO:0007669"/>
    <property type="project" value="UniProtKB-SubCell"/>
</dbReference>
<name>A0AAU9WTP5_9CNID</name>
<keyword evidence="11" id="KW-0863">Zinc-finger</keyword>
<feature type="compositionally biased region" description="Basic and acidic residues" evidence="12">
    <location>
        <begin position="438"/>
        <end position="462"/>
    </location>
</feature>
<evidence type="ECO:0000256" key="5">
    <source>
        <dbReference type="ARBA" id="ARBA00022448"/>
    </source>
</evidence>
<feature type="region of interest" description="Disordered" evidence="12">
    <location>
        <begin position="69"/>
        <end position="92"/>
    </location>
</feature>
<keyword evidence="10" id="KW-0539">Nucleus</keyword>
<dbReference type="EMBL" id="CALNXJ010000021">
    <property type="protein sequence ID" value="CAH3125891.1"/>
    <property type="molecule type" value="Genomic_DNA"/>
</dbReference>
<feature type="domain" description="B box-type" evidence="13">
    <location>
        <begin position="210"/>
        <end position="247"/>
    </location>
</feature>
<keyword evidence="6" id="KW-0509">mRNA transport</keyword>
<dbReference type="InterPro" id="IPR000315">
    <property type="entry name" value="Znf_B-box"/>
</dbReference>
<evidence type="ECO:0000256" key="10">
    <source>
        <dbReference type="ARBA" id="ARBA00023242"/>
    </source>
</evidence>
<accession>A0AAU9WTP5</accession>
<evidence type="ECO:0000256" key="7">
    <source>
        <dbReference type="ARBA" id="ARBA00022927"/>
    </source>
</evidence>
<evidence type="ECO:0000256" key="8">
    <source>
        <dbReference type="ARBA" id="ARBA00023010"/>
    </source>
</evidence>
<comment type="similarity">
    <text evidence="3">Belongs to the nucleoporin GLFG family.</text>
</comment>
<evidence type="ECO:0000313" key="14">
    <source>
        <dbReference type="EMBL" id="CAH3125891.1"/>
    </source>
</evidence>
<dbReference type="Pfam" id="PF21240">
    <property type="entry name" value="Nup98_GLEBS"/>
    <property type="match status" value="1"/>
</dbReference>
<evidence type="ECO:0000256" key="11">
    <source>
        <dbReference type="PROSITE-ProRule" id="PRU00024"/>
    </source>
</evidence>
<evidence type="ECO:0000256" key="1">
    <source>
        <dbReference type="ARBA" id="ARBA00004567"/>
    </source>
</evidence>
<dbReference type="CDD" id="cd19756">
    <property type="entry name" value="Bbox2"/>
    <property type="match status" value="1"/>
</dbReference>
<feature type="region of interest" description="Disordered" evidence="12">
    <location>
        <begin position="438"/>
        <end position="464"/>
    </location>
</feature>
<dbReference type="InterPro" id="IPR033333">
    <property type="entry name" value="FANCB"/>
</dbReference>
<evidence type="ECO:0000259" key="13">
    <source>
        <dbReference type="PROSITE" id="PS50119"/>
    </source>
</evidence>
<keyword evidence="8" id="KW-0811">Translocation</keyword>
<keyword evidence="9" id="KW-0906">Nuclear pore complex</keyword>
<evidence type="ECO:0000256" key="9">
    <source>
        <dbReference type="ARBA" id="ARBA00023132"/>
    </source>
</evidence>
<gene>
    <name evidence="14" type="ORF">PMEA_00012321</name>
</gene>
<evidence type="ECO:0000256" key="2">
    <source>
        <dbReference type="ARBA" id="ARBA00004620"/>
    </source>
</evidence>
<reference evidence="14 15" key="1">
    <citation type="submission" date="2022-05" db="EMBL/GenBank/DDBJ databases">
        <authorList>
            <consortium name="Genoscope - CEA"/>
            <person name="William W."/>
        </authorList>
    </citation>
    <scope>NUCLEOTIDE SEQUENCE [LARGE SCALE GENOMIC DNA]</scope>
</reference>